<evidence type="ECO:0000313" key="1">
    <source>
        <dbReference type="EMBL" id="CAG9610926.1"/>
    </source>
</evidence>
<organism evidence="1 2">
    <name type="scientific">Bacillus rhizoplanae</name>
    <dbReference type="NCBI Taxonomy" id="2880966"/>
    <lineage>
        <taxon>Bacteria</taxon>
        <taxon>Bacillati</taxon>
        <taxon>Bacillota</taxon>
        <taxon>Bacilli</taxon>
        <taxon>Bacillales</taxon>
        <taxon>Bacillaceae</taxon>
        <taxon>Bacillus</taxon>
    </lineage>
</organism>
<sequence>MYHEAYIQFLIHFHSDYDYFECHEILEEHWKTKPRGEREQHWVGLIQIAVALYHHRRCNWNGAQRMIKSALFILQNEKQHIEALDLDYPKLLLLLQERLHIIQNHESYTALFLPFSDPNLEDICMQLCKNKGLPWKETSSTPSADIIHKHSHRNREDVINERNIQLQKRKQR</sequence>
<dbReference type="EMBL" id="CAKJTI010000001">
    <property type="protein sequence ID" value="CAG9610926.1"/>
    <property type="molecule type" value="Genomic_DNA"/>
</dbReference>
<dbReference type="InterPro" id="IPR023203">
    <property type="entry name" value="TTHA0068_sf"/>
</dbReference>
<keyword evidence="2" id="KW-1185">Reference proteome</keyword>
<evidence type="ECO:0008006" key="3">
    <source>
        <dbReference type="Google" id="ProtNLM"/>
    </source>
</evidence>
<dbReference type="SUPFAM" id="SSF140663">
    <property type="entry name" value="TTHA0068-like"/>
    <property type="match status" value="1"/>
</dbReference>
<protein>
    <recommendedName>
        <fullName evidence="3">DUF309 domain-containing protein</fullName>
    </recommendedName>
</protein>
<evidence type="ECO:0000313" key="2">
    <source>
        <dbReference type="Proteomes" id="UP000789423"/>
    </source>
</evidence>
<gene>
    <name evidence="1" type="ORF">BACCIP111899_00098</name>
</gene>
<dbReference type="PANTHER" id="PTHR34796">
    <property type="entry name" value="EXPRESSED PROTEIN"/>
    <property type="match status" value="1"/>
</dbReference>
<proteinExistence type="predicted"/>
<dbReference type="RefSeq" id="WP_230573283.1">
    <property type="nucleotide sequence ID" value="NZ_CAKJTI010000001.1"/>
</dbReference>
<comment type="caution">
    <text evidence="1">The sequence shown here is derived from an EMBL/GenBank/DDBJ whole genome shotgun (WGS) entry which is preliminary data.</text>
</comment>
<name>A0ABM8Y5D2_9BACI</name>
<dbReference type="Pfam" id="PF03745">
    <property type="entry name" value="DUF309"/>
    <property type="match status" value="1"/>
</dbReference>
<dbReference type="Gene3D" id="1.10.3450.10">
    <property type="entry name" value="TTHA0068-like"/>
    <property type="match status" value="1"/>
</dbReference>
<dbReference type="InterPro" id="IPR005500">
    <property type="entry name" value="DUF309"/>
</dbReference>
<accession>A0ABM8Y5D2</accession>
<dbReference type="PANTHER" id="PTHR34796:SF1">
    <property type="entry name" value="EXPRESSED PROTEIN"/>
    <property type="match status" value="1"/>
</dbReference>
<reference evidence="1 2" key="1">
    <citation type="submission" date="2021-10" db="EMBL/GenBank/DDBJ databases">
        <authorList>
            <person name="Criscuolo A."/>
        </authorList>
    </citation>
    <scope>NUCLEOTIDE SEQUENCE [LARGE SCALE GENOMIC DNA]</scope>
    <source>
        <strain evidence="2">CIP 111899</strain>
    </source>
</reference>
<dbReference type="Proteomes" id="UP000789423">
    <property type="component" value="Unassembled WGS sequence"/>
</dbReference>